<evidence type="ECO:0000259" key="3">
    <source>
        <dbReference type="Pfam" id="PF01738"/>
    </source>
</evidence>
<feature type="domain" description="Dienelactone hydrolase" evidence="3">
    <location>
        <begin position="126"/>
        <end position="237"/>
    </location>
</feature>
<dbReference type="RefSeq" id="WP_247974574.1">
    <property type="nucleotide sequence ID" value="NZ_CP095848.1"/>
</dbReference>
<dbReference type="EMBL" id="CP095848">
    <property type="protein sequence ID" value="UPL48034.1"/>
    <property type="molecule type" value="Genomic_DNA"/>
</dbReference>
<keyword evidence="1" id="KW-0378">Hydrolase</keyword>
<keyword evidence="5" id="KW-1185">Reference proteome</keyword>
<evidence type="ECO:0000313" key="5">
    <source>
        <dbReference type="Proteomes" id="UP000829647"/>
    </source>
</evidence>
<evidence type="ECO:0000256" key="1">
    <source>
        <dbReference type="ARBA" id="ARBA00022801"/>
    </source>
</evidence>
<protein>
    <submittedName>
        <fullName evidence="4">Lysophospholipase</fullName>
    </submittedName>
</protein>
<evidence type="ECO:0000256" key="2">
    <source>
        <dbReference type="SAM" id="MobiDB-lite"/>
    </source>
</evidence>
<proteinExistence type="predicted"/>
<dbReference type="InterPro" id="IPR050261">
    <property type="entry name" value="FrsA_esterase"/>
</dbReference>
<dbReference type="Pfam" id="PF01738">
    <property type="entry name" value="DLH"/>
    <property type="match status" value="1"/>
</dbReference>
<sequence length="264" mass="28037">MRWQAGPTENLSGIHFGPEQYTLPSTTNAGAPMAQQQPQEYELEVVTLDRYAAGVEELTLHTNAGPITARLHPATPGAAVVVWVGGSGGGLDGPAGGMYPRLAGQLAERGIASLRLHYRQPNYLEDCVVDVLLAVQYLAEQRGYGPVGLVGHSFGGAVVVSAGALSPVVGAVVAMSSQTYGTDLASQVSPRPLLVLHGTDDEILPHRCSENIYERAQQPKELLLYPGCRHGLDECRDQVDADVVHWLTTQLRTASLPPVGDAGE</sequence>
<dbReference type="Gene3D" id="3.40.50.1820">
    <property type="entry name" value="alpha/beta hydrolase"/>
    <property type="match status" value="1"/>
</dbReference>
<dbReference type="Proteomes" id="UP000829647">
    <property type="component" value="Chromosome"/>
</dbReference>
<name>A0ABY4J8B0_9BACT</name>
<organism evidence="4 5">
    <name type="scientific">Hymenobacter sublimis</name>
    <dbReference type="NCBI Taxonomy" id="2933777"/>
    <lineage>
        <taxon>Bacteria</taxon>
        <taxon>Pseudomonadati</taxon>
        <taxon>Bacteroidota</taxon>
        <taxon>Cytophagia</taxon>
        <taxon>Cytophagales</taxon>
        <taxon>Hymenobacteraceae</taxon>
        <taxon>Hymenobacter</taxon>
    </lineage>
</organism>
<evidence type="ECO:0000313" key="4">
    <source>
        <dbReference type="EMBL" id="UPL48034.1"/>
    </source>
</evidence>
<feature type="region of interest" description="Disordered" evidence="2">
    <location>
        <begin position="1"/>
        <end position="33"/>
    </location>
</feature>
<dbReference type="PANTHER" id="PTHR22946">
    <property type="entry name" value="DIENELACTONE HYDROLASE DOMAIN-CONTAINING PROTEIN-RELATED"/>
    <property type="match status" value="1"/>
</dbReference>
<reference evidence="4 5" key="1">
    <citation type="submission" date="2022-04" db="EMBL/GenBank/DDBJ databases">
        <title>Hymenobacter sp. isolated from the air.</title>
        <authorList>
            <person name="Won M."/>
            <person name="Lee C.-M."/>
            <person name="Woen H.-Y."/>
            <person name="Kwon S.-W."/>
        </authorList>
    </citation>
    <scope>NUCLEOTIDE SEQUENCE [LARGE SCALE GENOMIC DNA]</scope>
    <source>
        <strain evidence="5">5516 S-25</strain>
    </source>
</reference>
<gene>
    <name evidence="4" type="ORF">MWH26_12630</name>
</gene>
<feature type="compositionally biased region" description="Polar residues" evidence="2">
    <location>
        <begin position="22"/>
        <end position="33"/>
    </location>
</feature>
<dbReference type="SUPFAM" id="SSF53474">
    <property type="entry name" value="alpha/beta-Hydrolases"/>
    <property type="match status" value="1"/>
</dbReference>
<accession>A0ABY4J8B0</accession>
<dbReference type="InterPro" id="IPR002925">
    <property type="entry name" value="Dienelactn_hydro"/>
</dbReference>
<dbReference type="InterPro" id="IPR029058">
    <property type="entry name" value="AB_hydrolase_fold"/>
</dbReference>
<dbReference type="PANTHER" id="PTHR22946:SF9">
    <property type="entry name" value="POLYKETIDE TRANSFERASE AF380"/>
    <property type="match status" value="1"/>
</dbReference>